<evidence type="ECO:0000256" key="15">
    <source>
        <dbReference type="SAM" id="Phobius"/>
    </source>
</evidence>
<evidence type="ECO:0000259" key="17">
    <source>
        <dbReference type="Pfam" id="PF22461"/>
    </source>
</evidence>
<dbReference type="Pfam" id="PF02563">
    <property type="entry name" value="Poly_export"/>
    <property type="match status" value="1"/>
</dbReference>
<dbReference type="InterPro" id="IPR003715">
    <property type="entry name" value="Poly_export_N"/>
</dbReference>
<feature type="domain" description="SLBB" evidence="17">
    <location>
        <begin position="127"/>
        <end position="206"/>
    </location>
</feature>
<keyword evidence="3" id="KW-0813">Transport</keyword>
<evidence type="ECO:0000256" key="13">
    <source>
        <dbReference type="ARBA" id="ARBA00023237"/>
    </source>
</evidence>
<keyword evidence="8" id="KW-0625">Polysaccharide transport</keyword>
<dbReference type="GO" id="GO:0006811">
    <property type="term" value="P:monoatomic ion transport"/>
    <property type="evidence" value="ECO:0007669"/>
    <property type="project" value="UniProtKB-KW"/>
</dbReference>
<evidence type="ECO:0000259" key="16">
    <source>
        <dbReference type="Pfam" id="PF02563"/>
    </source>
</evidence>
<feature type="domain" description="Polysaccharide export protein N-terminal" evidence="16">
    <location>
        <begin position="46"/>
        <end position="123"/>
    </location>
</feature>
<keyword evidence="6 15" id="KW-0812">Transmembrane</keyword>
<evidence type="ECO:0000256" key="7">
    <source>
        <dbReference type="ARBA" id="ARBA00022729"/>
    </source>
</evidence>
<evidence type="ECO:0000256" key="11">
    <source>
        <dbReference type="ARBA" id="ARBA00023136"/>
    </source>
</evidence>
<comment type="similarity">
    <text evidence="2">Belongs to the BexD/CtrA/VexA family.</text>
</comment>
<evidence type="ECO:0000256" key="3">
    <source>
        <dbReference type="ARBA" id="ARBA00022448"/>
    </source>
</evidence>
<comment type="caution">
    <text evidence="18">The sequence shown here is derived from an EMBL/GenBank/DDBJ whole genome shotgun (WGS) entry which is preliminary data.</text>
</comment>
<dbReference type="OrthoDB" id="662756at2"/>
<sequence>MSKFFIFQAFLLIVLFSSCNSYKKIPYFQNLNRSGTLQENVENFSPLTIQSEDILGINVTSLNPGAWQDSTNKAEYLVNQDGEIQLPLIGAIKVSGLTATVAQKQIQAKLLAFLKMPSVNVRIINFKVSVLGDVAHPDVFKVSNTRITLLEALSLAGDLNITAKRTDVLLIREVNGKREYQNIDLTSASTFKSSSYYLKNNDVIYVQPDKTKYASVDNSYRTVSILLSALSVVAIVVTSILN</sequence>
<gene>
    <name evidence="18" type="ORF">ADIARSV_3995</name>
</gene>
<dbReference type="EMBL" id="AQPN01000141">
    <property type="protein sequence ID" value="EOR92907.1"/>
    <property type="molecule type" value="Genomic_DNA"/>
</dbReference>
<evidence type="ECO:0000256" key="10">
    <source>
        <dbReference type="ARBA" id="ARBA00023114"/>
    </source>
</evidence>
<evidence type="ECO:0000313" key="19">
    <source>
        <dbReference type="Proteomes" id="UP000014174"/>
    </source>
</evidence>
<evidence type="ECO:0000256" key="9">
    <source>
        <dbReference type="ARBA" id="ARBA00023065"/>
    </source>
</evidence>
<evidence type="ECO:0000256" key="4">
    <source>
        <dbReference type="ARBA" id="ARBA00022452"/>
    </source>
</evidence>
<organism evidence="18 19">
    <name type="scientific">Arcticibacter svalbardensis MN12-7</name>
    <dbReference type="NCBI Taxonomy" id="1150600"/>
    <lineage>
        <taxon>Bacteria</taxon>
        <taxon>Pseudomonadati</taxon>
        <taxon>Bacteroidota</taxon>
        <taxon>Sphingobacteriia</taxon>
        <taxon>Sphingobacteriales</taxon>
        <taxon>Sphingobacteriaceae</taxon>
        <taxon>Arcticibacter</taxon>
    </lineage>
</organism>
<keyword evidence="9" id="KW-0406">Ion transport</keyword>
<dbReference type="RefSeq" id="WP_016197215.1">
    <property type="nucleotide sequence ID" value="NZ_AQPN01000141.1"/>
</dbReference>
<keyword evidence="10" id="KW-0626">Porin</keyword>
<dbReference type="Pfam" id="PF22461">
    <property type="entry name" value="SLBB_2"/>
    <property type="match status" value="1"/>
</dbReference>
<dbReference type="eggNOG" id="COG1596">
    <property type="taxonomic scope" value="Bacteria"/>
</dbReference>
<dbReference type="GO" id="GO:0009279">
    <property type="term" value="C:cell outer membrane"/>
    <property type="evidence" value="ECO:0007669"/>
    <property type="project" value="UniProtKB-SubCell"/>
</dbReference>
<dbReference type="GO" id="GO:0015159">
    <property type="term" value="F:polysaccharide transmembrane transporter activity"/>
    <property type="evidence" value="ECO:0007669"/>
    <property type="project" value="InterPro"/>
</dbReference>
<keyword evidence="19" id="KW-1185">Reference proteome</keyword>
<dbReference type="PATRIC" id="fig|1150600.3.peg.3957"/>
<comment type="subcellular location">
    <subcellularLocation>
        <location evidence="1">Cell outer membrane</location>
        <topology evidence="1">Multi-pass membrane protein</topology>
    </subcellularLocation>
</comment>
<evidence type="ECO:0000256" key="8">
    <source>
        <dbReference type="ARBA" id="ARBA00023047"/>
    </source>
</evidence>
<evidence type="ECO:0000256" key="14">
    <source>
        <dbReference type="ARBA" id="ARBA00023288"/>
    </source>
</evidence>
<keyword evidence="13" id="KW-0998">Cell outer membrane</keyword>
<dbReference type="InterPro" id="IPR049712">
    <property type="entry name" value="Poly_export"/>
</dbReference>
<dbReference type="PANTHER" id="PTHR33619:SF3">
    <property type="entry name" value="POLYSACCHARIDE EXPORT PROTEIN GFCE-RELATED"/>
    <property type="match status" value="1"/>
</dbReference>
<dbReference type="Proteomes" id="UP000014174">
    <property type="component" value="Unassembled WGS sequence"/>
</dbReference>
<evidence type="ECO:0000256" key="5">
    <source>
        <dbReference type="ARBA" id="ARBA00022597"/>
    </source>
</evidence>
<accession>R9GM45</accession>
<feature type="transmembrane region" description="Helical" evidence="15">
    <location>
        <begin position="220"/>
        <end position="241"/>
    </location>
</feature>
<dbReference type="InterPro" id="IPR054765">
    <property type="entry name" value="SLBB_dom"/>
</dbReference>
<keyword evidence="7" id="KW-0732">Signal</keyword>
<keyword evidence="4" id="KW-1134">Transmembrane beta strand</keyword>
<protein>
    <submittedName>
        <fullName evidence="18">Polysaccharide export outer membrane protein</fullName>
    </submittedName>
</protein>
<evidence type="ECO:0000256" key="2">
    <source>
        <dbReference type="ARBA" id="ARBA00009450"/>
    </source>
</evidence>
<keyword evidence="14" id="KW-0449">Lipoprotein</keyword>
<evidence type="ECO:0000256" key="12">
    <source>
        <dbReference type="ARBA" id="ARBA00023139"/>
    </source>
</evidence>
<dbReference type="GO" id="GO:0046930">
    <property type="term" value="C:pore complex"/>
    <property type="evidence" value="ECO:0007669"/>
    <property type="project" value="UniProtKB-KW"/>
</dbReference>
<keyword evidence="12" id="KW-0564">Palmitate</keyword>
<dbReference type="AlphaFoldDB" id="R9GM45"/>
<dbReference type="Gene3D" id="3.10.560.10">
    <property type="entry name" value="Outer membrane lipoprotein wza domain like"/>
    <property type="match status" value="1"/>
</dbReference>
<keyword evidence="11 15" id="KW-0472">Membrane</keyword>
<reference evidence="18 19" key="1">
    <citation type="journal article" date="2013" name="Genome Announc.">
        <title>Draft Genome Sequence of Arcticibacter svalbardensis Strain MN12-7T, a Member of the Family Sphingobacteriaceae Isolated from an Arctic Soil Sample.</title>
        <authorList>
            <person name="Shivaji S."/>
            <person name="Ara S."/>
            <person name="Prasad S."/>
            <person name="Manasa B.P."/>
            <person name="Begum Z."/>
            <person name="Singh A."/>
            <person name="Kumar Pinnaka A."/>
        </authorList>
    </citation>
    <scope>NUCLEOTIDE SEQUENCE [LARGE SCALE GENOMIC DNA]</scope>
    <source>
        <strain evidence="18 19">MN12-7</strain>
    </source>
</reference>
<evidence type="ECO:0000313" key="18">
    <source>
        <dbReference type="EMBL" id="EOR92907.1"/>
    </source>
</evidence>
<dbReference type="PROSITE" id="PS51257">
    <property type="entry name" value="PROKAR_LIPOPROTEIN"/>
    <property type="match status" value="1"/>
</dbReference>
<dbReference type="PANTHER" id="PTHR33619">
    <property type="entry name" value="POLYSACCHARIDE EXPORT PROTEIN GFCE-RELATED"/>
    <property type="match status" value="1"/>
</dbReference>
<dbReference type="GO" id="GO:0015288">
    <property type="term" value="F:porin activity"/>
    <property type="evidence" value="ECO:0007669"/>
    <property type="project" value="UniProtKB-KW"/>
</dbReference>
<keyword evidence="5" id="KW-0762">Sugar transport</keyword>
<name>R9GM45_9SPHI</name>
<keyword evidence="15" id="KW-1133">Transmembrane helix</keyword>
<dbReference type="Gene3D" id="3.30.1950.10">
    <property type="entry name" value="wza like domain"/>
    <property type="match status" value="1"/>
</dbReference>
<dbReference type="STRING" id="1150600.ADIARSV_3995"/>
<evidence type="ECO:0000256" key="1">
    <source>
        <dbReference type="ARBA" id="ARBA00004571"/>
    </source>
</evidence>
<evidence type="ECO:0000256" key="6">
    <source>
        <dbReference type="ARBA" id="ARBA00022692"/>
    </source>
</evidence>
<proteinExistence type="inferred from homology"/>